<protein>
    <recommendedName>
        <fullName evidence="3 9">3-deoxy-D-manno-octulosonic acid transferase</fullName>
        <shortName evidence="9">Kdo transferase</shortName>
        <ecNumber evidence="2 9">2.4.99.12</ecNumber>
    </recommendedName>
    <alternativeName>
        <fullName evidence="5 9">Lipid IV(A) 3-deoxy-D-manno-octulosonic acid transferase</fullName>
    </alternativeName>
</protein>
<comment type="subcellular location">
    <subcellularLocation>
        <location evidence="9">Cell membrane</location>
    </subcellularLocation>
</comment>
<gene>
    <name evidence="11" type="ORF">JIN87_04705</name>
</gene>
<dbReference type="GO" id="GO:0009245">
    <property type="term" value="P:lipid A biosynthetic process"/>
    <property type="evidence" value="ECO:0007669"/>
    <property type="project" value="TreeGrafter"/>
</dbReference>
<keyword evidence="4 9" id="KW-0808">Transferase</keyword>
<feature type="domain" description="3-deoxy-D-manno-octulosonic-acid transferase N-terminal" evidence="10">
    <location>
        <begin position="34"/>
        <end position="214"/>
    </location>
</feature>
<evidence type="ECO:0000259" key="10">
    <source>
        <dbReference type="Pfam" id="PF04413"/>
    </source>
</evidence>
<dbReference type="GO" id="GO:0043842">
    <property type="term" value="F:Kdo transferase activity"/>
    <property type="evidence" value="ECO:0007669"/>
    <property type="project" value="UniProtKB-EC"/>
</dbReference>
<dbReference type="Pfam" id="PF04413">
    <property type="entry name" value="Glycos_transf_N"/>
    <property type="match status" value="1"/>
</dbReference>
<comment type="caution">
    <text evidence="11">The sequence shown here is derived from an EMBL/GenBank/DDBJ whole genome shotgun (WGS) entry which is preliminary data.</text>
</comment>
<evidence type="ECO:0000256" key="4">
    <source>
        <dbReference type="ARBA" id="ARBA00022679"/>
    </source>
</evidence>
<organism evidence="11 12">
    <name type="scientific">Pelagicoccus mobilis</name>
    <dbReference type="NCBI Taxonomy" id="415221"/>
    <lineage>
        <taxon>Bacteria</taxon>
        <taxon>Pseudomonadati</taxon>
        <taxon>Verrucomicrobiota</taxon>
        <taxon>Opitutia</taxon>
        <taxon>Puniceicoccales</taxon>
        <taxon>Pelagicoccaceae</taxon>
        <taxon>Pelagicoccus</taxon>
    </lineage>
</organism>
<evidence type="ECO:0000256" key="5">
    <source>
        <dbReference type="ARBA" id="ARBA00031445"/>
    </source>
</evidence>
<dbReference type="AlphaFoldDB" id="A0A934VK05"/>
<dbReference type="Gene3D" id="3.40.50.11720">
    <property type="entry name" value="3-Deoxy-D-manno-octulosonic-acid transferase, N-terminal domain"/>
    <property type="match status" value="1"/>
</dbReference>
<feature type="site" description="Transition state stabilizer" evidence="8">
    <location>
        <position position="134"/>
    </location>
</feature>
<dbReference type="EMBL" id="JAENIL010000007">
    <property type="protein sequence ID" value="MBK1876156.1"/>
    <property type="molecule type" value="Genomic_DNA"/>
</dbReference>
<dbReference type="Proteomes" id="UP000617628">
    <property type="component" value="Unassembled WGS sequence"/>
</dbReference>
<evidence type="ECO:0000256" key="7">
    <source>
        <dbReference type="PIRSR" id="PIRSR639901-1"/>
    </source>
</evidence>
<comment type="function">
    <text evidence="9">Involved in lipopolysaccharide (LPS) biosynthesis. Catalyzes the transfer of 3-deoxy-D-manno-octulosonate (Kdo) residue(s) from CMP-Kdo to lipid IV(A), the tetraacyldisaccharide-1,4'-bisphosphate precursor of lipid A.</text>
</comment>
<evidence type="ECO:0000313" key="12">
    <source>
        <dbReference type="Proteomes" id="UP000617628"/>
    </source>
</evidence>
<dbReference type="InterPro" id="IPR007507">
    <property type="entry name" value="Glycos_transf_N"/>
</dbReference>
<comment type="similarity">
    <text evidence="9">Belongs to the glycosyltransferase group 1 family.</text>
</comment>
<evidence type="ECO:0000313" key="11">
    <source>
        <dbReference type="EMBL" id="MBK1876156.1"/>
    </source>
</evidence>
<accession>A0A934VK05</accession>
<keyword evidence="12" id="KW-1185">Reference proteome</keyword>
<evidence type="ECO:0000256" key="2">
    <source>
        <dbReference type="ARBA" id="ARBA00012621"/>
    </source>
</evidence>
<evidence type="ECO:0000256" key="3">
    <source>
        <dbReference type="ARBA" id="ARBA00019077"/>
    </source>
</evidence>
<dbReference type="Gene3D" id="3.40.50.2000">
    <property type="entry name" value="Glycogen Phosphorylase B"/>
    <property type="match status" value="1"/>
</dbReference>
<dbReference type="SUPFAM" id="SSF53756">
    <property type="entry name" value="UDP-Glycosyltransferase/glycogen phosphorylase"/>
    <property type="match status" value="1"/>
</dbReference>
<keyword evidence="9" id="KW-0448">Lipopolysaccharide biosynthesis</keyword>
<proteinExistence type="inferred from homology"/>
<dbReference type="InterPro" id="IPR039901">
    <property type="entry name" value="Kdotransferase"/>
</dbReference>
<feature type="site" description="Transition state stabilizer" evidence="8">
    <location>
        <position position="212"/>
    </location>
</feature>
<comment type="catalytic activity">
    <reaction evidence="6 9">
        <text>lipid IVA (E. coli) + CMP-3-deoxy-beta-D-manno-octulosonate = alpha-Kdo-(2-&gt;6)-lipid IVA (E. coli) + CMP + H(+)</text>
        <dbReference type="Rhea" id="RHEA:28066"/>
        <dbReference type="ChEBI" id="CHEBI:15378"/>
        <dbReference type="ChEBI" id="CHEBI:58603"/>
        <dbReference type="ChEBI" id="CHEBI:60364"/>
        <dbReference type="ChEBI" id="CHEBI:60377"/>
        <dbReference type="ChEBI" id="CHEBI:85987"/>
        <dbReference type="EC" id="2.4.99.12"/>
    </reaction>
</comment>
<sequence>MFIWIYRVLFLPLWLLTLPSYVLHMRKRGGYRERFGTRFGKGMNVPEKKKGVRRIWIQAVSLGEMLAIEPLLKALSEEESIEIYLTVTTSTGYALAKEKYADLAVGISYFPVDFYFFSKCVWDQISPDVAICAETELWPEHIRQARNHGTPFVLVNGRLSDRSLRRASKIKGVFRSMLVDTTCVYACSEMDRERFIALGAAAERVKTTGNIKVDVMIEPILDVATRSTMRGELELGDGFVLLGSSTWPGEEEMLIKAYRAIREKDASAKLLIVPRHAERRHEIEAMLKVAAEDLRWHFKSRGAPEREIDILIADTHGELRALTQLADLAFVGKSLAPHTEGQTPVECGVLGKAMVFGTGMSNFRSIREGLIQHGAAREVSTEEEAVEALLELSQDSEARSRMGEGGRAWHSASRGAVARTVEGVMSWLDR</sequence>
<evidence type="ECO:0000256" key="1">
    <source>
        <dbReference type="ARBA" id="ARBA00004713"/>
    </source>
</evidence>
<reference evidence="11" key="1">
    <citation type="submission" date="2021-01" db="EMBL/GenBank/DDBJ databases">
        <title>Modified the classification status of verrucomicrobia.</title>
        <authorList>
            <person name="Feng X."/>
        </authorList>
    </citation>
    <scope>NUCLEOTIDE SEQUENCE</scope>
    <source>
        <strain evidence="11">KCTC 13126</strain>
    </source>
</reference>
<dbReference type="PANTHER" id="PTHR42755">
    <property type="entry name" value="3-DEOXY-MANNO-OCTULOSONATE CYTIDYLYLTRANSFERASE"/>
    <property type="match status" value="1"/>
</dbReference>
<dbReference type="PANTHER" id="PTHR42755:SF1">
    <property type="entry name" value="3-DEOXY-D-MANNO-OCTULOSONIC ACID TRANSFERASE, MITOCHONDRIAL-RELATED"/>
    <property type="match status" value="1"/>
</dbReference>
<keyword evidence="9" id="KW-0472">Membrane</keyword>
<dbReference type="InterPro" id="IPR038107">
    <property type="entry name" value="Glycos_transf_N_sf"/>
</dbReference>
<feature type="active site" description="Proton acceptor" evidence="7">
    <location>
        <position position="64"/>
    </location>
</feature>
<name>A0A934VK05_9BACT</name>
<comment type="pathway">
    <text evidence="1 9">Bacterial outer membrane biogenesis; LPS core biosynthesis.</text>
</comment>
<keyword evidence="9" id="KW-1003">Cell membrane</keyword>
<dbReference type="EC" id="2.4.99.12" evidence="2 9"/>
<evidence type="ECO:0000256" key="8">
    <source>
        <dbReference type="PIRSR" id="PIRSR639901-2"/>
    </source>
</evidence>
<evidence type="ECO:0000256" key="6">
    <source>
        <dbReference type="ARBA" id="ARBA00049183"/>
    </source>
</evidence>
<dbReference type="GO" id="GO:0005886">
    <property type="term" value="C:plasma membrane"/>
    <property type="evidence" value="ECO:0007669"/>
    <property type="project" value="UniProtKB-SubCell"/>
</dbReference>
<dbReference type="GO" id="GO:0009244">
    <property type="term" value="P:lipopolysaccharide core region biosynthetic process"/>
    <property type="evidence" value="ECO:0007669"/>
    <property type="project" value="UniProtKB-UniRule"/>
</dbReference>
<evidence type="ECO:0000256" key="9">
    <source>
        <dbReference type="RuleBase" id="RU365103"/>
    </source>
</evidence>
<dbReference type="RefSeq" id="WP_345780784.1">
    <property type="nucleotide sequence ID" value="NZ_JAENIL010000007.1"/>
</dbReference>